<evidence type="ECO:0000256" key="9">
    <source>
        <dbReference type="RuleBase" id="RU368032"/>
    </source>
</evidence>
<evidence type="ECO:0000256" key="2">
    <source>
        <dbReference type="ARBA" id="ARBA00007470"/>
    </source>
</evidence>
<organism evidence="10 11">
    <name type="scientific">Maudiozyma humilis</name>
    <name type="common">Sour dough yeast</name>
    <name type="synonym">Kazachstania humilis</name>
    <dbReference type="NCBI Taxonomy" id="51915"/>
    <lineage>
        <taxon>Eukaryota</taxon>
        <taxon>Fungi</taxon>
        <taxon>Dikarya</taxon>
        <taxon>Ascomycota</taxon>
        <taxon>Saccharomycotina</taxon>
        <taxon>Saccharomycetes</taxon>
        <taxon>Saccharomycetales</taxon>
        <taxon>Saccharomycetaceae</taxon>
        <taxon>Maudiozyma</taxon>
    </lineage>
</organism>
<keyword evidence="8 9" id="KW-0539">Nucleus</keyword>
<dbReference type="PANTHER" id="PTHR28580:SF1">
    <property type="entry name" value="GENERAL TRANSCRIPTION FACTOR IIH SUBUNIT 5"/>
    <property type="match status" value="1"/>
</dbReference>
<proteinExistence type="inferred from homology"/>
<dbReference type="GO" id="GO:0006367">
    <property type="term" value="P:transcription initiation at RNA polymerase II promoter"/>
    <property type="evidence" value="ECO:0007669"/>
    <property type="project" value="UniProtKB-UniRule"/>
</dbReference>
<comment type="function">
    <text evidence="9">In NER, TFIIH acts by opening DNA around the lesion to allow the excision of the damaged oligonucleotide and its replacement by a new DNA fragment. In transcription, TFIIH has an essential role in transcription initiation. When the pre-initiation complex (PIC) has been established, TFIIH is required for promoter opening and promoter escape.</text>
</comment>
<dbReference type="Pfam" id="PF06331">
    <property type="entry name" value="Tfb5"/>
    <property type="match status" value="1"/>
</dbReference>
<name>A0AAV5RV96_MAUHU</name>
<comment type="subunit">
    <text evidence="9">Component of the 7-subunit TFIIH core complex.</text>
</comment>
<keyword evidence="7 9" id="KW-0234">DNA repair</keyword>
<dbReference type="Proteomes" id="UP001377567">
    <property type="component" value="Unassembled WGS sequence"/>
</dbReference>
<evidence type="ECO:0000256" key="8">
    <source>
        <dbReference type="ARBA" id="ARBA00023242"/>
    </source>
</evidence>
<evidence type="ECO:0000256" key="7">
    <source>
        <dbReference type="ARBA" id="ARBA00023204"/>
    </source>
</evidence>
<reference evidence="10 11" key="1">
    <citation type="journal article" date="2023" name="Elife">
        <title>Identification of key yeast species and microbe-microbe interactions impacting larval growth of Drosophila in the wild.</title>
        <authorList>
            <person name="Mure A."/>
            <person name="Sugiura Y."/>
            <person name="Maeda R."/>
            <person name="Honda K."/>
            <person name="Sakurai N."/>
            <person name="Takahashi Y."/>
            <person name="Watada M."/>
            <person name="Katoh T."/>
            <person name="Gotoh A."/>
            <person name="Gotoh Y."/>
            <person name="Taniguchi I."/>
            <person name="Nakamura K."/>
            <person name="Hayashi T."/>
            <person name="Katayama T."/>
            <person name="Uemura T."/>
            <person name="Hattori Y."/>
        </authorList>
    </citation>
    <scope>NUCLEOTIDE SEQUENCE [LARGE SCALE GENOMIC DNA]</scope>
    <source>
        <strain evidence="10 11">KH-74</strain>
    </source>
</reference>
<evidence type="ECO:0000256" key="6">
    <source>
        <dbReference type="ARBA" id="ARBA00023163"/>
    </source>
</evidence>
<comment type="similarity">
    <text evidence="2 9">Belongs to the TFB5 family.</text>
</comment>
<dbReference type="GO" id="GO:0006294">
    <property type="term" value="P:nucleotide-excision repair, preincision complex assembly"/>
    <property type="evidence" value="ECO:0007669"/>
    <property type="project" value="TreeGrafter"/>
</dbReference>
<dbReference type="AlphaFoldDB" id="A0AAV5RV96"/>
<evidence type="ECO:0000256" key="4">
    <source>
        <dbReference type="ARBA" id="ARBA00022763"/>
    </source>
</evidence>
<evidence type="ECO:0000313" key="11">
    <source>
        <dbReference type="Proteomes" id="UP001377567"/>
    </source>
</evidence>
<dbReference type="InterPro" id="IPR035935">
    <property type="entry name" value="TFB5-like_sf"/>
</dbReference>
<comment type="subcellular location">
    <subcellularLocation>
        <location evidence="1 9">Nucleus</location>
    </subcellularLocation>
</comment>
<dbReference type="EMBL" id="BTGD01000005">
    <property type="protein sequence ID" value="GMM55350.1"/>
    <property type="molecule type" value="Genomic_DNA"/>
</dbReference>
<evidence type="ECO:0000256" key="1">
    <source>
        <dbReference type="ARBA" id="ARBA00004123"/>
    </source>
</evidence>
<keyword evidence="6 9" id="KW-0804">Transcription</keyword>
<evidence type="ECO:0000313" key="10">
    <source>
        <dbReference type="EMBL" id="GMM55350.1"/>
    </source>
</evidence>
<dbReference type="PANTHER" id="PTHR28580">
    <property type="entry name" value="GENERAL TRANSCRIPTION FACTOR IIH SUBUNIT 5"/>
    <property type="match status" value="1"/>
</dbReference>
<evidence type="ECO:0000256" key="3">
    <source>
        <dbReference type="ARBA" id="ARBA00021274"/>
    </source>
</evidence>
<gene>
    <name evidence="10" type="ORF">DAKH74_019660</name>
</gene>
<keyword evidence="11" id="KW-1185">Reference proteome</keyword>
<dbReference type="GO" id="GO:0005675">
    <property type="term" value="C:transcription factor TFIIH holo complex"/>
    <property type="evidence" value="ECO:0007669"/>
    <property type="project" value="TreeGrafter"/>
</dbReference>
<dbReference type="InterPro" id="IPR009400">
    <property type="entry name" value="TFIIH_TTDA/Tfb5"/>
</dbReference>
<accession>A0AAV5RV96</accession>
<keyword evidence="4 9" id="KW-0227">DNA damage</keyword>
<keyword evidence="5 9" id="KW-0805">Transcription regulation</keyword>
<dbReference type="FunFam" id="3.30.70.1220:FF:000002">
    <property type="entry name" value="RNA polymerase II transcription factor B subunit 5"/>
    <property type="match status" value="1"/>
</dbReference>
<dbReference type="SUPFAM" id="SSF142897">
    <property type="entry name" value="TFB5-like"/>
    <property type="match status" value="1"/>
</dbReference>
<sequence length="86" mass="10017">MVLPYTLQNTSSLEMARARRGMLLQCDPSIRALIVQIDAQHNDIILEELDDTHLLVDPSKVEFIKHELNRLLSKNIYNPMEEEEEQ</sequence>
<protein>
    <recommendedName>
        <fullName evidence="3 9">General transcription and DNA repair factor IIH subunit TFB5</fullName>
    </recommendedName>
</protein>
<dbReference type="SMART" id="SM01395">
    <property type="entry name" value="Tbf5"/>
    <property type="match status" value="1"/>
</dbReference>
<comment type="caution">
    <text evidence="10">The sequence shown here is derived from an EMBL/GenBank/DDBJ whole genome shotgun (WGS) entry which is preliminary data.</text>
</comment>
<dbReference type="GO" id="GO:0000439">
    <property type="term" value="C:transcription factor TFIIH core complex"/>
    <property type="evidence" value="ECO:0007669"/>
    <property type="project" value="UniProtKB-UniRule"/>
</dbReference>
<dbReference type="Gene3D" id="3.30.70.1220">
    <property type="entry name" value="TFB5-like"/>
    <property type="match status" value="1"/>
</dbReference>
<evidence type="ECO:0000256" key="5">
    <source>
        <dbReference type="ARBA" id="ARBA00023015"/>
    </source>
</evidence>